<accession>A0AAU8NMD8</accession>
<evidence type="ECO:0000256" key="1">
    <source>
        <dbReference type="SAM" id="Phobius"/>
    </source>
</evidence>
<gene>
    <name evidence="2" type="ORF">ABXS70_14250</name>
</gene>
<organism evidence="2">
    <name type="scientific">Paenibacillus sp. AN1007</name>
    <dbReference type="NCBI Taxonomy" id="3151385"/>
    <lineage>
        <taxon>Bacteria</taxon>
        <taxon>Bacillati</taxon>
        <taxon>Bacillota</taxon>
        <taxon>Bacilli</taxon>
        <taxon>Bacillales</taxon>
        <taxon>Paenibacillaceae</taxon>
        <taxon>Paenibacillus</taxon>
    </lineage>
</organism>
<feature type="transmembrane region" description="Helical" evidence="1">
    <location>
        <begin position="59"/>
        <end position="80"/>
    </location>
</feature>
<keyword evidence="1" id="KW-1133">Transmembrane helix</keyword>
<keyword evidence="1" id="KW-0812">Transmembrane</keyword>
<keyword evidence="1" id="KW-0472">Membrane</keyword>
<dbReference type="AlphaFoldDB" id="A0AAU8NMD8"/>
<name>A0AAU8NMD8_9BACL</name>
<evidence type="ECO:0000313" key="2">
    <source>
        <dbReference type="EMBL" id="XCP97781.1"/>
    </source>
</evidence>
<dbReference type="RefSeq" id="WP_342555613.1">
    <property type="nucleotide sequence ID" value="NZ_CP159992.1"/>
</dbReference>
<sequence length="101" mass="11579">MKRMPMVFSFILIIVGIIVITLTKTVEEVIPKLGYAVFQFAGAGSYSPTDYEMDLNLNYWVGGICILTGTVYFICQSAFLRNSISEIKMRDKEFDEKYKQQ</sequence>
<reference evidence="2" key="1">
    <citation type="submission" date="2024-05" db="EMBL/GenBank/DDBJ databases">
        <title>Draft genome assemblies of 36 bacteria isolated from hibernating arctic ground squirrels.</title>
        <authorList>
            <person name="McKee H."/>
            <person name="Mullen L."/>
            <person name="Drown D.M."/>
            <person name="Duddleston K.N."/>
        </authorList>
    </citation>
    <scope>NUCLEOTIDE SEQUENCE</scope>
    <source>
        <strain evidence="2">AN1007</strain>
    </source>
</reference>
<protein>
    <submittedName>
        <fullName evidence="2">Uncharacterized protein</fullName>
    </submittedName>
</protein>
<dbReference type="EMBL" id="CP159992">
    <property type="protein sequence ID" value="XCP97781.1"/>
    <property type="molecule type" value="Genomic_DNA"/>
</dbReference>
<proteinExistence type="predicted"/>